<feature type="signal peptide" evidence="1">
    <location>
        <begin position="1"/>
        <end position="20"/>
    </location>
</feature>
<dbReference type="InterPro" id="IPR021267">
    <property type="entry name" value="DUF2844"/>
</dbReference>
<evidence type="ECO:0000313" key="2">
    <source>
        <dbReference type="EMBL" id="PRP70528.1"/>
    </source>
</evidence>
<comment type="caution">
    <text evidence="2">The sequence shown here is derived from an EMBL/GenBank/DDBJ whole genome shotgun (WGS) entry which is preliminary data.</text>
</comment>
<dbReference type="Proteomes" id="UP000239469">
    <property type="component" value="Unassembled WGS sequence"/>
</dbReference>
<evidence type="ECO:0008006" key="4">
    <source>
        <dbReference type="Google" id="ProtNLM"/>
    </source>
</evidence>
<protein>
    <recommendedName>
        <fullName evidence="4">DUF2844 domain-containing protein</fullName>
    </recommendedName>
</protein>
<dbReference type="OrthoDB" id="7561239at2"/>
<dbReference type="AlphaFoldDB" id="A0A1S1XB20"/>
<organism evidence="2 3">
    <name type="scientific">Chromobacterium amazonense</name>
    <dbReference type="NCBI Taxonomy" id="1382803"/>
    <lineage>
        <taxon>Bacteria</taxon>
        <taxon>Pseudomonadati</taxon>
        <taxon>Pseudomonadota</taxon>
        <taxon>Betaproteobacteria</taxon>
        <taxon>Neisseriales</taxon>
        <taxon>Chromobacteriaceae</taxon>
        <taxon>Chromobacterium</taxon>
    </lineage>
</organism>
<feature type="chain" id="PRO_5030033472" description="DUF2844 domain-containing protein" evidence="1">
    <location>
        <begin position="21"/>
        <end position="149"/>
    </location>
</feature>
<dbReference type="Pfam" id="PF11005">
    <property type="entry name" value="DUF2844"/>
    <property type="match status" value="1"/>
</dbReference>
<dbReference type="EMBL" id="MTBD01000026">
    <property type="protein sequence ID" value="PRP70528.1"/>
    <property type="molecule type" value="Genomic_DNA"/>
</dbReference>
<sequence length="149" mass="15722">MKRPCLFVFLLALLAPGAHAALGQKFDAAAASAAGHKLLATRPAAIGGAYAVQDSLDASGRQIRQYVSLGGTVFAVAWSGQTHPDLQSLLGDYFPAFQQAQRNNRSGRNVLRGQVGSFVVHSYGRMGAFNGFAYDSTLLPAGVTPDQLK</sequence>
<gene>
    <name evidence="2" type="ORF">BUE93_12875</name>
</gene>
<evidence type="ECO:0000256" key="1">
    <source>
        <dbReference type="SAM" id="SignalP"/>
    </source>
</evidence>
<proteinExistence type="predicted"/>
<reference evidence="2 3" key="1">
    <citation type="submission" date="2017-01" db="EMBL/GenBank/DDBJ databases">
        <title>New insights into the genetic diversity of Chromobacterium isolated from tropical freshwater lake.</title>
        <authorList>
            <person name="Santos A.B."/>
            <person name="Nascimento A.M."/>
            <person name="Da Silva P.C."/>
        </authorList>
    </citation>
    <scope>NUCLEOTIDE SEQUENCE [LARGE SCALE GENOMIC DNA]</scope>
    <source>
        <strain evidence="2 3">56AF</strain>
    </source>
</reference>
<accession>A0A1S1XB20</accession>
<keyword evidence="1" id="KW-0732">Signal</keyword>
<name>A0A1S1XB20_9NEIS</name>
<dbReference type="RefSeq" id="WP_071109432.1">
    <property type="nucleotide sequence ID" value="NZ_CAWMOE010000015.1"/>
</dbReference>
<evidence type="ECO:0000313" key="3">
    <source>
        <dbReference type="Proteomes" id="UP000239469"/>
    </source>
</evidence>